<keyword evidence="3" id="KW-1185">Reference proteome</keyword>
<dbReference type="Proteomes" id="UP000663852">
    <property type="component" value="Unassembled WGS sequence"/>
</dbReference>
<name>A0A814IAF8_ADIRI</name>
<evidence type="ECO:0000313" key="4">
    <source>
        <dbReference type="Proteomes" id="UP000663852"/>
    </source>
</evidence>
<comment type="caution">
    <text evidence="1">The sequence shown here is derived from an EMBL/GenBank/DDBJ whole genome shotgun (WGS) entry which is preliminary data.</text>
</comment>
<reference evidence="1" key="1">
    <citation type="submission" date="2021-02" db="EMBL/GenBank/DDBJ databases">
        <authorList>
            <person name="Nowell W R."/>
        </authorList>
    </citation>
    <scope>NUCLEOTIDE SEQUENCE</scope>
</reference>
<dbReference type="EMBL" id="CAJNOJ010000068">
    <property type="protein sequence ID" value="CAF1021779.1"/>
    <property type="molecule type" value="Genomic_DNA"/>
</dbReference>
<dbReference type="AlphaFoldDB" id="A0A814IAF8"/>
<evidence type="ECO:0000313" key="2">
    <source>
        <dbReference type="EMBL" id="CAF1493332.1"/>
    </source>
</evidence>
<gene>
    <name evidence="1" type="ORF">EDS130_LOCUS15935</name>
    <name evidence="2" type="ORF">XAT740_LOCUS39216</name>
</gene>
<evidence type="ECO:0000313" key="1">
    <source>
        <dbReference type="EMBL" id="CAF1021779.1"/>
    </source>
</evidence>
<protein>
    <submittedName>
        <fullName evidence="1">Uncharacterized protein</fullName>
    </submittedName>
</protein>
<organism evidence="1 4">
    <name type="scientific">Adineta ricciae</name>
    <name type="common">Rotifer</name>
    <dbReference type="NCBI Taxonomy" id="249248"/>
    <lineage>
        <taxon>Eukaryota</taxon>
        <taxon>Metazoa</taxon>
        <taxon>Spiralia</taxon>
        <taxon>Gnathifera</taxon>
        <taxon>Rotifera</taxon>
        <taxon>Eurotatoria</taxon>
        <taxon>Bdelloidea</taxon>
        <taxon>Adinetida</taxon>
        <taxon>Adinetidae</taxon>
        <taxon>Adineta</taxon>
    </lineage>
</organism>
<dbReference type="Proteomes" id="UP000663828">
    <property type="component" value="Unassembled WGS sequence"/>
</dbReference>
<dbReference type="EMBL" id="CAJNOR010004321">
    <property type="protein sequence ID" value="CAF1493332.1"/>
    <property type="molecule type" value="Genomic_DNA"/>
</dbReference>
<accession>A0A814IAF8</accession>
<sequence length="186" mass="19981">MLSHRTQPGAYIFVADQFPPKDGHTVSFLHQPTRVITGAERLAKTTGAVVVYAGGGRPLCHHGEIHGAAGRRHPRNAAALALVAPPLEAAIVTVLPAASTEFWPGKPTFCLRARSNRSSTTAPCTPACRGNCCRRRWAGQWFYALCLRGRSHTAPCLLWVCIGGCRSPAFHCRGTGSWGRPADGPF</sequence>
<evidence type="ECO:0000313" key="3">
    <source>
        <dbReference type="Proteomes" id="UP000663828"/>
    </source>
</evidence>
<proteinExistence type="predicted"/>